<feature type="compositionally biased region" description="Low complexity" evidence="1">
    <location>
        <begin position="331"/>
        <end position="345"/>
    </location>
</feature>
<feature type="compositionally biased region" description="Low complexity" evidence="1">
    <location>
        <begin position="355"/>
        <end position="368"/>
    </location>
</feature>
<evidence type="ECO:0000313" key="3">
    <source>
        <dbReference type="Proteomes" id="UP000075787"/>
    </source>
</evidence>
<organism evidence="2 3">
    <name type="scientific">Tistrella mobilis</name>
    <dbReference type="NCBI Taxonomy" id="171437"/>
    <lineage>
        <taxon>Bacteria</taxon>
        <taxon>Pseudomonadati</taxon>
        <taxon>Pseudomonadota</taxon>
        <taxon>Alphaproteobacteria</taxon>
        <taxon>Geminicoccales</taxon>
        <taxon>Geminicoccaceae</taxon>
        <taxon>Tistrella</taxon>
    </lineage>
</organism>
<comment type="caution">
    <text evidence="2">The sequence shown here is derived from an EMBL/GenBank/DDBJ whole genome shotgun (WGS) entry which is preliminary data.</text>
</comment>
<evidence type="ECO:0000313" key="2">
    <source>
        <dbReference type="EMBL" id="KYO49229.1"/>
    </source>
</evidence>
<sequence length="429" mass="47302">MKRPTKRTDTQIDLFVALPGTIPTYDQQDTMELPFFSLAKPTPTSRRSSIDYRATDGNTEIHINVTAPESIGVATIWDADILIWAASQLRAALDRGEPTSPTIRVSLYELLRGIGRPTGGDEYRRILKALERLNATFIRTNVRSGRRRDPKGFHWLESYSAPLDENGRSLGIEFTIADWLYKGIVTDRLVLSIDRSYFQLSGGIERWLYRLIRRYSTANTQGYVLPLRFLHETSGTTQRYADFAKELRRTIARQRLPGYWLDLRTQEGVGEVLYFVAREHLAPALPAPEVEANGRKRRKAPAPAPETATDALMETTVEILQPPARSRRKAAASADHAANAAAGEGPKPRTRRKTTAAPADAPPAGAETPTDRPLTADLLDQAVQAAAKPARKPRSTGRKTTGAGADAPKKPAAPRKPRATAAAKGAKPR</sequence>
<dbReference type="GeneID" id="97238763"/>
<dbReference type="OrthoDB" id="581589at2"/>
<dbReference type="AlphaFoldDB" id="A0A162JHV2"/>
<protein>
    <recommendedName>
        <fullName evidence="4">Replication protein A</fullName>
    </recommendedName>
</protein>
<dbReference type="Pfam" id="PF10134">
    <property type="entry name" value="RPA"/>
    <property type="match status" value="1"/>
</dbReference>
<reference evidence="2 3" key="1">
    <citation type="submission" date="2015-12" db="EMBL/GenBank/DDBJ databases">
        <title>Genome sequence of Tistrella mobilis MCCC 1A02139.</title>
        <authorList>
            <person name="Lu L."/>
            <person name="Lai Q."/>
            <person name="Shao Z."/>
            <person name="Qian P."/>
        </authorList>
    </citation>
    <scope>NUCLEOTIDE SEQUENCE [LARGE SCALE GENOMIC DNA]</scope>
    <source>
        <strain evidence="2 3">MCCC 1A02139</strain>
    </source>
</reference>
<evidence type="ECO:0000256" key="1">
    <source>
        <dbReference type="SAM" id="MobiDB-lite"/>
    </source>
</evidence>
<accession>A0A162JHV2</accession>
<dbReference type="Proteomes" id="UP000075787">
    <property type="component" value="Unassembled WGS sequence"/>
</dbReference>
<proteinExistence type="predicted"/>
<gene>
    <name evidence="2" type="ORF">AUP44_18560</name>
</gene>
<feature type="compositionally biased region" description="Low complexity" evidence="1">
    <location>
        <begin position="376"/>
        <end position="387"/>
    </location>
</feature>
<dbReference type="EMBL" id="LPZR01000233">
    <property type="protein sequence ID" value="KYO49229.1"/>
    <property type="molecule type" value="Genomic_DNA"/>
</dbReference>
<evidence type="ECO:0008006" key="4">
    <source>
        <dbReference type="Google" id="ProtNLM"/>
    </source>
</evidence>
<feature type="region of interest" description="Disordered" evidence="1">
    <location>
        <begin position="287"/>
        <end position="429"/>
    </location>
</feature>
<dbReference type="RefSeq" id="WP_062770725.1">
    <property type="nucleotide sequence ID" value="NZ_CP121042.1"/>
</dbReference>
<dbReference type="InterPro" id="IPR018777">
    <property type="entry name" value="Replication_initiator_prot_A"/>
</dbReference>
<feature type="compositionally biased region" description="Low complexity" evidence="1">
    <location>
        <begin position="419"/>
        <end position="429"/>
    </location>
</feature>
<name>A0A162JHV2_9PROT</name>